<dbReference type="OrthoDB" id="1936192at2759"/>
<dbReference type="EMBL" id="AWUE01017496">
    <property type="protein sequence ID" value="OMO86889.1"/>
    <property type="molecule type" value="Genomic_DNA"/>
</dbReference>
<comment type="caution">
    <text evidence="3">The sequence shown here is derived from an EMBL/GenBank/DDBJ whole genome shotgun (WGS) entry which is preliminary data.</text>
</comment>
<dbReference type="Proteomes" id="UP000187203">
    <property type="component" value="Unassembled WGS sequence"/>
</dbReference>
<protein>
    <recommendedName>
        <fullName evidence="2">DUF659 domain-containing protein</fullName>
    </recommendedName>
</protein>
<dbReference type="InterPro" id="IPR007021">
    <property type="entry name" value="DUF659"/>
</dbReference>
<dbReference type="STRING" id="93759.A0A1R3IWC8"/>
<dbReference type="SUPFAM" id="SSF53098">
    <property type="entry name" value="Ribonuclease H-like"/>
    <property type="match status" value="1"/>
</dbReference>
<dbReference type="PANTHER" id="PTHR32166">
    <property type="entry name" value="OSJNBA0013A04.12 PROTEIN"/>
    <property type="match status" value="1"/>
</dbReference>
<dbReference type="Pfam" id="PF04937">
    <property type="entry name" value="DUF659"/>
    <property type="match status" value="1"/>
</dbReference>
<reference evidence="4" key="1">
    <citation type="submission" date="2013-09" db="EMBL/GenBank/DDBJ databases">
        <title>Corchorus olitorius genome sequencing.</title>
        <authorList>
            <person name="Alam M."/>
            <person name="Haque M.S."/>
            <person name="Islam M.S."/>
            <person name="Emdad E.M."/>
            <person name="Islam M.M."/>
            <person name="Ahmed B."/>
            <person name="Halim A."/>
            <person name="Hossen Q.M.M."/>
            <person name="Hossain M.Z."/>
            <person name="Ahmed R."/>
            <person name="Khan M.M."/>
            <person name="Islam R."/>
            <person name="Rashid M.M."/>
            <person name="Khan S.A."/>
            <person name="Rahman M.S."/>
            <person name="Alam M."/>
            <person name="Yahiya A.S."/>
            <person name="Khan M.S."/>
            <person name="Azam M.S."/>
            <person name="Haque T."/>
            <person name="Lashkar M.Z.H."/>
            <person name="Akhand A.I."/>
            <person name="Morshed G."/>
            <person name="Roy S."/>
            <person name="Uddin K.S."/>
            <person name="Rabeya T."/>
            <person name="Hossain A.S."/>
            <person name="Chowdhury A."/>
            <person name="Snigdha A.R."/>
            <person name="Mortoza M.S."/>
            <person name="Matin S.A."/>
            <person name="Hoque S.M.E."/>
            <person name="Islam M.K."/>
            <person name="Roy D.K."/>
            <person name="Haider R."/>
            <person name="Moosa M.M."/>
            <person name="Elias S.M."/>
            <person name="Hasan A.M."/>
            <person name="Jahan S."/>
            <person name="Shafiuddin M."/>
            <person name="Mahmood N."/>
            <person name="Shommy N.S."/>
        </authorList>
    </citation>
    <scope>NUCLEOTIDE SEQUENCE [LARGE SCALE GENOMIC DNA]</scope>
    <source>
        <strain evidence="4">cv. O-4</strain>
    </source>
</reference>
<proteinExistence type="predicted"/>
<sequence>MAFRNSSVGSSSSGSINRDKAPPSVSQDEISSTPLWNYVTKMAKTNEGGGNSIFVCNFCGGTFKRSYSRVKAHLLKLSGHGIRVCPKVTHEHLAEMNRVVEEAQLKLQPKTVPLPPSSNPQVAHLDGVRSTILQDQTMGSKKRKGGVENSFNLASRENLHSQIARMFHSGGLPFHFARNPYFISAITYAANQPLSGYIPPGYNALRTTLLQRERAHIERLLQPIKGTWKEKGVSIVCDGWTDAQRRPLINFMAASEGGAIFLKAINCEGEYKDKHYVASLIKEAIADVGAQNVVQVITDNAPVCKAAGSLVEAQHTHIFWTPCVVHTLNLALKNICAAKNSHQNEVNYDLLSWITKVGDDAIYIRNFIMNHSMRLAIFNTFVSLKLLAIAETRFASVIIMLKWLKLIKQGLQQMVISEEWSSYREDDVYKAGKVKEIILDDE</sequence>
<name>A0A1R3IWC8_9ROSI</name>
<organism evidence="3 4">
    <name type="scientific">Corchorus olitorius</name>
    <dbReference type="NCBI Taxonomy" id="93759"/>
    <lineage>
        <taxon>Eukaryota</taxon>
        <taxon>Viridiplantae</taxon>
        <taxon>Streptophyta</taxon>
        <taxon>Embryophyta</taxon>
        <taxon>Tracheophyta</taxon>
        <taxon>Spermatophyta</taxon>
        <taxon>Magnoliopsida</taxon>
        <taxon>eudicotyledons</taxon>
        <taxon>Gunneridae</taxon>
        <taxon>Pentapetalae</taxon>
        <taxon>rosids</taxon>
        <taxon>malvids</taxon>
        <taxon>Malvales</taxon>
        <taxon>Malvaceae</taxon>
        <taxon>Grewioideae</taxon>
        <taxon>Apeibeae</taxon>
        <taxon>Corchorus</taxon>
    </lineage>
</organism>
<evidence type="ECO:0000259" key="2">
    <source>
        <dbReference type="Pfam" id="PF04937"/>
    </source>
</evidence>
<feature type="domain" description="DUF659" evidence="2">
    <location>
        <begin position="200"/>
        <end position="351"/>
    </location>
</feature>
<dbReference type="PANTHER" id="PTHR32166:SF81">
    <property type="entry name" value="OS06G0658400 PROTEIN"/>
    <property type="match status" value="1"/>
</dbReference>
<evidence type="ECO:0000313" key="3">
    <source>
        <dbReference type="EMBL" id="OMO86889.1"/>
    </source>
</evidence>
<feature type="compositionally biased region" description="Low complexity" evidence="1">
    <location>
        <begin position="1"/>
        <end position="15"/>
    </location>
</feature>
<evidence type="ECO:0000256" key="1">
    <source>
        <dbReference type="SAM" id="MobiDB-lite"/>
    </source>
</evidence>
<accession>A0A1R3IWC8</accession>
<dbReference type="AlphaFoldDB" id="A0A1R3IWC8"/>
<keyword evidence="4" id="KW-1185">Reference proteome</keyword>
<feature type="region of interest" description="Disordered" evidence="1">
    <location>
        <begin position="1"/>
        <end position="30"/>
    </location>
</feature>
<dbReference type="InterPro" id="IPR012337">
    <property type="entry name" value="RNaseH-like_sf"/>
</dbReference>
<gene>
    <name evidence="3" type="ORF">COLO4_20882</name>
</gene>
<evidence type="ECO:0000313" key="4">
    <source>
        <dbReference type="Proteomes" id="UP000187203"/>
    </source>
</evidence>